<keyword evidence="1" id="KW-0812">Transmembrane</keyword>
<dbReference type="RefSeq" id="WP_207567161.1">
    <property type="nucleotide sequence ID" value="NZ_CP071446.1"/>
</dbReference>
<gene>
    <name evidence="2" type="ORF">JYK00_02650</name>
</gene>
<dbReference type="Proteomes" id="UP000671862">
    <property type="component" value="Chromosome"/>
</dbReference>
<reference evidence="2 3" key="1">
    <citation type="submission" date="2021-03" db="EMBL/GenBank/DDBJ databases">
        <title>Thermosipho ferrireducens sp.nov., an anaerobic thermophilic iron-reducing bacterium isolated from a deep-sea hydrothermal sulfide deposits.</title>
        <authorList>
            <person name="Zeng X."/>
            <person name="Chen Y."/>
            <person name="Shao Z."/>
        </authorList>
    </citation>
    <scope>NUCLEOTIDE SEQUENCE [LARGE SCALE GENOMIC DNA]</scope>
    <source>
        <strain evidence="2 3">JL129W03</strain>
    </source>
</reference>
<evidence type="ECO:0000256" key="1">
    <source>
        <dbReference type="SAM" id="Phobius"/>
    </source>
</evidence>
<keyword evidence="1" id="KW-1133">Transmembrane helix</keyword>
<dbReference type="EMBL" id="CP071446">
    <property type="protein sequence ID" value="QTA38442.1"/>
    <property type="molecule type" value="Genomic_DNA"/>
</dbReference>
<proteinExistence type="predicted"/>
<keyword evidence="3" id="KW-1185">Reference proteome</keyword>
<accession>A0ABX7S767</accession>
<sequence length="239" mass="28125">MKKTLGIVYIIIFVSIIFPETYHAFRFILEYGKNFQTFRYEEIYYKDGDKIVIVKGPKKITWVKLGNNYYIGTTNKLLKCPPIKDLEDIFKKYASEHKLGLNMDGEITIVENAFSIKVQTLNGKIYKIIRKFKDVSTEMQYTYVPSVFTFDEILERYVLIEKSYIPERMYKIFNVFLWFSVSYINNKLIVKAVDKEGEEAILEISDKSGDYKIDEYYLTIKKASGKTWKEIENALGDNN</sequence>
<organism evidence="2 3">
    <name type="scientific">Thermosipho ferrireducens</name>
    <dbReference type="NCBI Taxonomy" id="2571116"/>
    <lineage>
        <taxon>Bacteria</taxon>
        <taxon>Thermotogati</taxon>
        <taxon>Thermotogota</taxon>
        <taxon>Thermotogae</taxon>
        <taxon>Thermotogales</taxon>
        <taxon>Fervidobacteriaceae</taxon>
        <taxon>Thermosipho</taxon>
    </lineage>
</organism>
<keyword evidence="1" id="KW-0472">Membrane</keyword>
<evidence type="ECO:0000313" key="2">
    <source>
        <dbReference type="EMBL" id="QTA38442.1"/>
    </source>
</evidence>
<protein>
    <submittedName>
        <fullName evidence="2">Uncharacterized protein</fullName>
    </submittedName>
</protein>
<feature type="transmembrane region" description="Helical" evidence="1">
    <location>
        <begin position="6"/>
        <end position="29"/>
    </location>
</feature>
<evidence type="ECO:0000313" key="3">
    <source>
        <dbReference type="Proteomes" id="UP000671862"/>
    </source>
</evidence>
<name>A0ABX7S767_9BACT</name>